<dbReference type="GO" id="GO:0030245">
    <property type="term" value="P:cellulose catabolic process"/>
    <property type="evidence" value="ECO:0007669"/>
    <property type="project" value="UniProtKB-KW"/>
</dbReference>
<dbReference type="GeneID" id="27720310"/>
<dbReference type="EMBL" id="JOWA01000055">
    <property type="protein sequence ID" value="KEZ45873.1"/>
    <property type="molecule type" value="Genomic_DNA"/>
</dbReference>
<dbReference type="KEGG" id="sapo:SAPIO_CDS1238"/>
<dbReference type="AlphaFoldDB" id="A0A084GEW1"/>
<comment type="catalytic activity">
    <reaction evidence="10">
        <text>[(1-&gt;4)-beta-D-glucosyl]n+m + reduced acceptor + O2 = 4-dehydro-beta-D-glucosyl-[(1-&gt;4)-beta-D-glucosyl]n-1 + [(1-&gt;4)-beta-D-glucosyl]m + acceptor + H2O.</text>
        <dbReference type="EC" id="1.14.99.56"/>
    </reaction>
</comment>
<dbReference type="Gene3D" id="2.70.50.70">
    <property type="match status" value="1"/>
</dbReference>
<dbReference type="Proteomes" id="UP000028545">
    <property type="component" value="Unassembled WGS sequence"/>
</dbReference>
<evidence type="ECO:0000256" key="7">
    <source>
        <dbReference type="ARBA" id="ARBA00023277"/>
    </source>
</evidence>
<evidence type="ECO:0000256" key="10">
    <source>
        <dbReference type="ARBA" id="ARBA00045077"/>
    </source>
</evidence>
<evidence type="ECO:0000256" key="6">
    <source>
        <dbReference type="ARBA" id="ARBA00023157"/>
    </source>
</evidence>
<name>A0A084GEW1_PSEDA</name>
<evidence type="ECO:0000256" key="11">
    <source>
        <dbReference type="ARBA" id="ARBA00047174"/>
    </source>
</evidence>
<evidence type="ECO:0000256" key="1">
    <source>
        <dbReference type="ARBA" id="ARBA00001973"/>
    </source>
</evidence>
<keyword evidence="4" id="KW-0732">Signal</keyword>
<reference evidence="13 14" key="1">
    <citation type="journal article" date="2014" name="Genome Announc.">
        <title>Draft genome sequence of the pathogenic fungus Scedosporium apiospermum.</title>
        <authorList>
            <person name="Vandeputte P."/>
            <person name="Ghamrawi S."/>
            <person name="Rechenmann M."/>
            <person name="Iltis A."/>
            <person name="Giraud S."/>
            <person name="Fleury M."/>
            <person name="Thornton C."/>
            <person name="Delhaes L."/>
            <person name="Meyer W."/>
            <person name="Papon N."/>
            <person name="Bouchara J.P."/>
        </authorList>
    </citation>
    <scope>NUCLEOTIDE SEQUENCE [LARGE SCALE GENOMIC DNA]</scope>
    <source>
        <strain evidence="13 14">IHEM 14462</strain>
    </source>
</reference>
<evidence type="ECO:0000256" key="2">
    <source>
        <dbReference type="ARBA" id="ARBA00004613"/>
    </source>
</evidence>
<evidence type="ECO:0000256" key="3">
    <source>
        <dbReference type="ARBA" id="ARBA00022525"/>
    </source>
</evidence>
<evidence type="ECO:0000256" key="5">
    <source>
        <dbReference type="ARBA" id="ARBA00023001"/>
    </source>
</evidence>
<comment type="similarity">
    <text evidence="9">Belongs to the polysaccharide monooxygenase AA9 family.</text>
</comment>
<dbReference type="InterPro" id="IPR049892">
    <property type="entry name" value="AA9"/>
</dbReference>
<evidence type="ECO:0000256" key="9">
    <source>
        <dbReference type="ARBA" id="ARBA00044502"/>
    </source>
</evidence>
<evidence type="ECO:0000256" key="4">
    <source>
        <dbReference type="ARBA" id="ARBA00022729"/>
    </source>
</evidence>
<evidence type="ECO:0000259" key="12">
    <source>
        <dbReference type="Pfam" id="PF03443"/>
    </source>
</evidence>
<dbReference type="HOGENOM" id="CLU_031730_0_2_1"/>
<gene>
    <name evidence="13" type="ORF">SAPIO_CDS1238</name>
</gene>
<dbReference type="CDD" id="cd21175">
    <property type="entry name" value="LPMO_AA9"/>
    <property type="match status" value="1"/>
</dbReference>
<evidence type="ECO:0000313" key="14">
    <source>
        <dbReference type="Proteomes" id="UP000028545"/>
    </source>
</evidence>
<keyword evidence="6" id="KW-1015">Disulfide bond</keyword>
<dbReference type="Pfam" id="PF03443">
    <property type="entry name" value="AA9"/>
    <property type="match status" value="1"/>
</dbReference>
<accession>A0A084GEW1</accession>
<keyword evidence="8" id="KW-0624">Polysaccharide degradation</keyword>
<keyword evidence="5" id="KW-0136">Cellulose degradation</keyword>
<dbReference type="InterPro" id="IPR005103">
    <property type="entry name" value="AA9_LPMO"/>
</dbReference>
<sequence length="249" mass="26862">MEGDNQGRMSTLRLGGSHLSFFQKLSVNGKDYGQLVGLRAPNQDYPTQDVNNADMTCGKVALTSNEVISVAPGDKVGAWWGHVLGGEQIPNDPDHPIARSHHGPITAWLAKVDNAATAQIGTNLKFFKVAEDNFDVATNTWGVDNMIKNGGWSYFNMPTCIAPGDYILRVELIALHGAYSPRGAQFYISCANIRVSGDGTFSPTETFSFPGAYQQNDPSILANIWGPTPNVADNSGKPYQAPGMRPITC</sequence>
<dbReference type="GO" id="GO:0005576">
    <property type="term" value="C:extracellular region"/>
    <property type="evidence" value="ECO:0007669"/>
    <property type="project" value="UniProtKB-SubCell"/>
</dbReference>
<organism evidence="13 14">
    <name type="scientific">Pseudallescheria apiosperma</name>
    <name type="common">Scedosporium apiospermum</name>
    <dbReference type="NCBI Taxonomy" id="563466"/>
    <lineage>
        <taxon>Eukaryota</taxon>
        <taxon>Fungi</taxon>
        <taxon>Dikarya</taxon>
        <taxon>Ascomycota</taxon>
        <taxon>Pezizomycotina</taxon>
        <taxon>Sordariomycetes</taxon>
        <taxon>Hypocreomycetidae</taxon>
        <taxon>Microascales</taxon>
        <taxon>Microascaceae</taxon>
        <taxon>Scedosporium</taxon>
    </lineage>
</organism>
<dbReference type="OrthoDB" id="2525337at2759"/>
<dbReference type="EC" id="1.14.99.56" evidence="11"/>
<dbReference type="VEuPathDB" id="FungiDB:SAPIO_CDS1238"/>
<comment type="subcellular location">
    <subcellularLocation>
        <location evidence="2">Secreted</location>
    </subcellularLocation>
</comment>
<comment type="cofactor">
    <cofactor evidence="1">
        <name>Cu(2+)</name>
        <dbReference type="ChEBI" id="CHEBI:29036"/>
    </cofactor>
</comment>
<keyword evidence="3" id="KW-0964">Secreted</keyword>
<keyword evidence="14" id="KW-1185">Reference proteome</keyword>
<evidence type="ECO:0000313" key="13">
    <source>
        <dbReference type="EMBL" id="KEZ45873.1"/>
    </source>
</evidence>
<dbReference type="OMA" id="YISCANV"/>
<proteinExistence type="inferred from homology"/>
<evidence type="ECO:0000256" key="8">
    <source>
        <dbReference type="ARBA" id="ARBA00023326"/>
    </source>
</evidence>
<feature type="domain" description="Auxiliary Activity family 9 catalytic" evidence="12">
    <location>
        <begin position="21"/>
        <end position="226"/>
    </location>
</feature>
<keyword evidence="7" id="KW-0119">Carbohydrate metabolism</keyword>
<protein>
    <recommendedName>
        <fullName evidence="11">lytic cellulose monooxygenase (C4-dehydrogenating)</fullName>
        <ecNumber evidence="11">1.14.99.56</ecNumber>
    </recommendedName>
</protein>
<dbReference type="PANTHER" id="PTHR33353">
    <property type="entry name" value="PUTATIVE (AFU_ORTHOLOGUE AFUA_1G12560)-RELATED"/>
    <property type="match status" value="1"/>
</dbReference>
<dbReference type="PANTHER" id="PTHR33353:SF13">
    <property type="entry name" value="ENDOGLUCANASE II"/>
    <property type="match status" value="1"/>
</dbReference>
<comment type="caution">
    <text evidence="13">The sequence shown here is derived from an EMBL/GenBank/DDBJ whole genome shotgun (WGS) entry which is preliminary data.</text>
</comment>
<dbReference type="RefSeq" id="XP_016645672.1">
    <property type="nucleotide sequence ID" value="XM_016784556.1"/>
</dbReference>